<sequence>MIYTTTETVPGKEIEAILGIVNGNVVQSKHLGRDIMAGLKGLVGGELKGYTEMLTEARNIAVERLIEDAEKLNADAIVGVRFTTCSVIDGASEILVFGTAVKLRT</sequence>
<dbReference type="PANTHER" id="PTHR34068">
    <property type="entry name" value="UPF0145 PROTEIN YBJQ"/>
    <property type="match status" value="1"/>
</dbReference>
<dbReference type="Proteomes" id="UP001199044">
    <property type="component" value="Unassembled WGS sequence"/>
</dbReference>
<reference evidence="4" key="1">
    <citation type="submission" date="2023-07" db="EMBL/GenBank/DDBJ databases">
        <title>Molecular identification of indigenous halophilic bacteria isolated from red sea cost, biodegradation of synthetic dyes and assessment of degraded metabolite toxicity.</title>
        <authorList>
            <person name="Chaieb K."/>
            <person name="Altayb H.N."/>
        </authorList>
    </citation>
    <scope>NUCLEOTIDE SEQUENCE [LARGE SCALE GENOMIC DNA]</scope>
    <source>
        <strain evidence="4">K20</strain>
    </source>
</reference>
<name>A0ABS7YP26_9VIBR</name>
<evidence type="ECO:0000256" key="2">
    <source>
        <dbReference type="HAMAP-Rule" id="MF_00338"/>
    </source>
</evidence>
<evidence type="ECO:0000256" key="1">
    <source>
        <dbReference type="ARBA" id="ARBA00010751"/>
    </source>
</evidence>
<dbReference type="Gene3D" id="3.30.110.70">
    <property type="entry name" value="Hypothetical protein apc22750. Chain B"/>
    <property type="match status" value="1"/>
</dbReference>
<dbReference type="HAMAP" id="MF_00338">
    <property type="entry name" value="UPF0145"/>
    <property type="match status" value="1"/>
</dbReference>
<dbReference type="SUPFAM" id="SSF117782">
    <property type="entry name" value="YbjQ-like"/>
    <property type="match status" value="1"/>
</dbReference>
<accession>A0ABS7YP26</accession>
<dbReference type="PANTHER" id="PTHR34068:SF2">
    <property type="entry name" value="UPF0145 PROTEIN SCO3412"/>
    <property type="match status" value="1"/>
</dbReference>
<evidence type="ECO:0000313" key="4">
    <source>
        <dbReference type="Proteomes" id="UP001199044"/>
    </source>
</evidence>
<gene>
    <name evidence="3" type="ORF">LDJ79_14940</name>
</gene>
<keyword evidence="4" id="KW-1185">Reference proteome</keyword>
<protein>
    <recommendedName>
        <fullName evidence="2">UPF0145 protein LDJ79_14940</fullName>
    </recommendedName>
</protein>
<proteinExistence type="inferred from homology"/>
<evidence type="ECO:0000313" key="3">
    <source>
        <dbReference type="EMBL" id="MCA2017418.1"/>
    </source>
</evidence>
<organism evidence="3 4">
    <name type="scientific">Vibrio tritonius</name>
    <dbReference type="NCBI Taxonomy" id="1435069"/>
    <lineage>
        <taxon>Bacteria</taxon>
        <taxon>Pseudomonadati</taxon>
        <taxon>Pseudomonadota</taxon>
        <taxon>Gammaproteobacteria</taxon>
        <taxon>Vibrionales</taxon>
        <taxon>Vibrionaceae</taxon>
        <taxon>Vibrio</taxon>
    </lineage>
</organism>
<comment type="similarity">
    <text evidence="1 2">Belongs to the UPF0145 family.</text>
</comment>
<dbReference type="InterPro" id="IPR002765">
    <property type="entry name" value="UPF0145_YbjQ-like"/>
</dbReference>
<dbReference type="RefSeq" id="WP_068717692.1">
    <property type="nucleotide sequence ID" value="NZ_AP014636.1"/>
</dbReference>
<dbReference type="InterPro" id="IPR035439">
    <property type="entry name" value="UPF0145_dom_sf"/>
</dbReference>
<dbReference type="Pfam" id="PF01906">
    <property type="entry name" value="YbjQ_1"/>
    <property type="match status" value="1"/>
</dbReference>
<dbReference type="EMBL" id="JAIWIU010000105">
    <property type="protein sequence ID" value="MCA2017418.1"/>
    <property type="molecule type" value="Genomic_DNA"/>
</dbReference>
<comment type="caution">
    <text evidence="3">The sequence shown here is derived from an EMBL/GenBank/DDBJ whole genome shotgun (WGS) entry which is preliminary data.</text>
</comment>